<feature type="region of interest" description="Disordered" evidence="4">
    <location>
        <begin position="281"/>
        <end position="316"/>
    </location>
</feature>
<sequence length="316" mass="35731">MSLEEEKQSLEFIEDPYFNPDDSTSTPSLDELENIEYLTDSDVYDNELDLFDLRTIDFDDINFSSLGVIDESVNVEAEFFNVKRANAIIRAFFKKGFKRHVRVTYCDLTKPYLAKFPKDSNFRKYLDISLNEDVASASGDNLADSVSNLSLEEQEQQKEAWKKELAQVEDEITTLRTVLASKMRRSAELKRLLGITVWKEISDDMNQGIKNVKESNVYQTVEQKVEQVAKAVTDAPLYQKTSSVIGGITGSITNKLGQMRHSESFRSIEEKVESAFENVKTKVASRSSSMQSLDDQPKSRSGSIVTTPIAEEKPIA</sequence>
<dbReference type="PANTHER" id="PTHR19307">
    <property type="entry name" value="TUMOR PROTEIN D52"/>
    <property type="match status" value="1"/>
</dbReference>
<name>A0A1W4XJJ2_AGRPL</name>
<dbReference type="FunCoup" id="A0A1W4XJJ2">
    <property type="interactions" value="762"/>
</dbReference>
<gene>
    <name evidence="6" type="primary">LOC108744741</name>
</gene>
<keyword evidence="2 3" id="KW-0175">Coiled coil</keyword>
<dbReference type="AlphaFoldDB" id="A0A1W4XJJ2"/>
<dbReference type="PANTHER" id="PTHR19307:SF14">
    <property type="entry name" value="TUMOR PROTEIN D52"/>
    <property type="match status" value="1"/>
</dbReference>
<evidence type="ECO:0000256" key="1">
    <source>
        <dbReference type="ARBA" id="ARBA00005702"/>
    </source>
</evidence>
<evidence type="ECO:0000313" key="5">
    <source>
        <dbReference type="Proteomes" id="UP000192223"/>
    </source>
</evidence>
<dbReference type="OrthoDB" id="10000687at2759"/>
<evidence type="ECO:0000256" key="4">
    <source>
        <dbReference type="SAM" id="MobiDB-lite"/>
    </source>
</evidence>
<reference evidence="6" key="1">
    <citation type="submission" date="2025-08" db="UniProtKB">
        <authorList>
            <consortium name="RefSeq"/>
        </authorList>
    </citation>
    <scope>IDENTIFICATION</scope>
    <source>
        <tissue evidence="6">Entire body</tissue>
    </source>
</reference>
<keyword evidence="5" id="KW-1185">Reference proteome</keyword>
<dbReference type="GO" id="GO:0005737">
    <property type="term" value="C:cytoplasm"/>
    <property type="evidence" value="ECO:0007669"/>
    <property type="project" value="TreeGrafter"/>
</dbReference>
<dbReference type="Proteomes" id="UP000192223">
    <property type="component" value="Unplaced"/>
</dbReference>
<dbReference type="GeneID" id="108744741"/>
<evidence type="ECO:0000256" key="3">
    <source>
        <dbReference type="SAM" id="Coils"/>
    </source>
</evidence>
<feature type="compositionally biased region" description="Polar residues" evidence="4">
    <location>
        <begin position="284"/>
        <end position="306"/>
    </location>
</feature>
<dbReference type="Pfam" id="PF04201">
    <property type="entry name" value="TPD52"/>
    <property type="match status" value="1"/>
</dbReference>
<feature type="region of interest" description="Disordered" evidence="4">
    <location>
        <begin position="1"/>
        <end position="26"/>
    </location>
</feature>
<accession>A0A1W4XJJ2</accession>
<dbReference type="STRING" id="224129.A0A1W4XJJ2"/>
<dbReference type="InParanoid" id="A0A1W4XJJ2"/>
<dbReference type="InterPro" id="IPR007327">
    <property type="entry name" value="TPD52"/>
</dbReference>
<organism evidence="5 6">
    <name type="scientific">Agrilus planipennis</name>
    <name type="common">Emerald ash borer</name>
    <name type="synonym">Agrilus marcopoli</name>
    <dbReference type="NCBI Taxonomy" id="224129"/>
    <lineage>
        <taxon>Eukaryota</taxon>
        <taxon>Metazoa</taxon>
        <taxon>Ecdysozoa</taxon>
        <taxon>Arthropoda</taxon>
        <taxon>Hexapoda</taxon>
        <taxon>Insecta</taxon>
        <taxon>Pterygota</taxon>
        <taxon>Neoptera</taxon>
        <taxon>Endopterygota</taxon>
        <taxon>Coleoptera</taxon>
        <taxon>Polyphaga</taxon>
        <taxon>Elateriformia</taxon>
        <taxon>Buprestoidea</taxon>
        <taxon>Buprestidae</taxon>
        <taxon>Agrilinae</taxon>
        <taxon>Agrilus</taxon>
    </lineage>
</organism>
<dbReference type="RefSeq" id="XP_018336149.1">
    <property type="nucleotide sequence ID" value="XM_018480647.2"/>
</dbReference>
<comment type="similarity">
    <text evidence="1">Belongs to the TPD52 family.</text>
</comment>
<feature type="coiled-coil region" evidence="3">
    <location>
        <begin position="151"/>
        <end position="178"/>
    </location>
</feature>
<dbReference type="KEGG" id="apln:108744741"/>
<evidence type="ECO:0000256" key="2">
    <source>
        <dbReference type="ARBA" id="ARBA00023054"/>
    </source>
</evidence>
<protein>
    <submittedName>
        <fullName evidence="6">Tumor protein D54 isoform X1</fullName>
    </submittedName>
</protein>
<proteinExistence type="inferred from homology"/>
<evidence type="ECO:0000313" key="6">
    <source>
        <dbReference type="RefSeq" id="XP_018336149.1"/>
    </source>
</evidence>